<proteinExistence type="predicted"/>
<feature type="compositionally biased region" description="Low complexity" evidence="1">
    <location>
        <begin position="274"/>
        <end position="291"/>
    </location>
</feature>
<feature type="region of interest" description="Disordered" evidence="1">
    <location>
        <begin position="1"/>
        <end position="78"/>
    </location>
</feature>
<dbReference type="Gene3D" id="2.40.50.140">
    <property type="entry name" value="Nucleic acid-binding proteins"/>
    <property type="match status" value="1"/>
</dbReference>
<evidence type="ECO:0000313" key="2">
    <source>
        <dbReference type="EMBL" id="CAE4603949.1"/>
    </source>
</evidence>
<evidence type="ECO:0008006" key="3">
    <source>
        <dbReference type="Google" id="ProtNLM"/>
    </source>
</evidence>
<dbReference type="InterPro" id="IPR012340">
    <property type="entry name" value="NA-bd_OB-fold"/>
</dbReference>
<name>A0A7S4VUP3_9DINO</name>
<dbReference type="AlphaFoldDB" id="A0A7S4VUP3"/>
<feature type="region of interest" description="Disordered" evidence="1">
    <location>
        <begin position="110"/>
        <end position="136"/>
    </location>
</feature>
<protein>
    <recommendedName>
        <fullName evidence="3">CSD domain-containing protein</fullName>
    </recommendedName>
</protein>
<reference evidence="2" key="1">
    <citation type="submission" date="2021-01" db="EMBL/GenBank/DDBJ databases">
        <authorList>
            <person name="Corre E."/>
            <person name="Pelletier E."/>
            <person name="Niang G."/>
            <person name="Scheremetjew M."/>
            <person name="Finn R."/>
            <person name="Kale V."/>
            <person name="Holt S."/>
            <person name="Cochrane G."/>
            <person name="Meng A."/>
            <person name="Brown T."/>
            <person name="Cohen L."/>
        </authorList>
    </citation>
    <scope>NUCLEOTIDE SEQUENCE</scope>
    <source>
        <strain evidence="2">CCMP3105</strain>
    </source>
</reference>
<feature type="region of interest" description="Disordered" evidence="1">
    <location>
        <begin position="270"/>
        <end position="329"/>
    </location>
</feature>
<dbReference type="EMBL" id="HBNR01043729">
    <property type="protein sequence ID" value="CAE4603949.1"/>
    <property type="molecule type" value="Transcribed_RNA"/>
</dbReference>
<accession>A0A7S4VUP3</accession>
<gene>
    <name evidence="2" type="ORF">AMON00008_LOCUS30428</name>
</gene>
<dbReference type="SUPFAM" id="SSF50249">
    <property type="entry name" value="Nucleic acid-binding proteins"/>
    <property type="match status" value="1"/>
</dbReference>
<sequence>MDQPRSRSPSPAPPPSPYTAGGRAAFPGPPPAAAAPSEYMVRSMGERQPPRPVAEEEDYRDNRPPLRVEAAPGTPPGGMMGGAVMTDDYEISGGVNSAVDNERRIEAARRAAQEVSASLERKRMDPNEEGGSQQQGGMHMGVCIHWSGIRGFGILRSQGVGEVFVHAKSLGNASELTVGDVVTFELGFDRKKQKPEAINCFRAGVGGAAGGFRPPSGRENTELLALEAPVKAIAAGPTSSLGGGAAALDDSVLADAAAAAALKLLARGLGGAGESASGRRGGRSASRSLGGHDASGSRRHSPRRSARRSSRRRSRSRRRTRDSDHRHRR</sequence>
<evidence type="ECO:0000256" key="1">
    <source>
        <dbReference type="SAM" id="MobiDB-lite"/>
    </source>
</evidence>
<organism evidence="2">
    <name type="scientific">Alexandrium monilatum</name>
    <dbReference type="NCBI Taxonomy" id="311494"/>
    <lineage>
        <taxon>Eukaryota</taxon>
        <taxon>Sar</taxon>
        <taxon>Alveolata</taxon>
        <taxon>Dinophyceae</taxon>
        <taxon>Gonyaulacales</taxon>
        <taxon>Pyrocystaceae</taxon>
        <taxon>Alexandrium</taxon>
    </lineage>
</organism>
<feature type="compositionally biased region" description="Basic residues" evidence="1">
    <location>
        <begin position="297"/>
        <end position="320"/>
    </location>
</feature>